<reference evidence="3 4" key="1">
    <citation type="submission" date="2014-02" db="EMBL/GenBank/DDBJ databases">
        <title>Whole genome sequence of Sphingobium chlorophenolicum NBRC 16172.</title>
        <authorList>
            <person name="Gan H.M."/>
            <person name="Gan H.Y."/>
            <person name="Chew T.H."/>
            <person name="Savka M.A."/>
        </authorList>
    </citation>
    <scope>NUCLEOTIDE SEQUENCE [LARGE SCALE GENOMIC DNA]</scope>
    <source>
        <strain evidence="3 4">NBRC 16172</strain>
    </source>
</reference>
<dbReference type="EMBL" id="JFHR01000052">
    <property type="protein sequence ID" value="KEQ52077.1"/>
    <property type="molecule type" value="Genomic_DNA"/>
</dbReference>
<dbReference type="Pfam" id="PF07731">
    <property type="entry name" value="Cu-oxidase_2"/>
    <property type="match status" value="1"/>
</dbReference>
<accession>A0A081RA54</accession>
<dbReference type="AlphaFoldDB" id="A0A081RA54"/>
<dbReference type="RefSeq" id="WP_037455195.1">
    <property type="nucleotide sequence ID" value="NZ_JFHR01000052.1"/>
</dbReference>
<dbReference type="InterPro" id="IPR045087">
    <property type="entry name" value="Cu-oxidase_fam"/>
</dbReference>
<dbReference type="InterPro" id="IPR008972">
    <property type="entry name" value="Cupredoxin"/>
</dbReference>
<evidence type="ECO:0000259" key="1">
    <source>
        <dbReference type="Pfam" id="PF07731"/>
    </source>
</evidence>
<dbReference type="Proteomes" id="UP000028411">
    <property type="component" value="Unassembled WGS sequence"/>
</dbReference>
<dbReference type="PANTHER" id="PTHR48267">
    <property type="entry name" value="CUPREDOXIN SUPERFAMILY PROTEIN"/>
    <property type="match status" value="1"/>
</dbReference>
<feature type="domain" description="Plastocyanin-like" evidence="2">
    <location>
        <begin position="161"/>
        <end position="208"/>
    </location>
</feature>
<dbReference type="Gene3D" id="2.60.40.420">
    <property type="entry name" value="Cupredoxins - blue copper proteins"/>
    <property type="match status" value="3"/>
</dbReference>
<comment type="caution">
    <text evidence="3">The sequence shown here is derived from an EMBL/GenBank/DDBJ whole genome shotgun (WGS) entry which is preliminary data.</text>
</comment>
<dbReference type="Pfam" id="PF07732">
    <property type="entry name" value="Cu-oxidase_3"/>
    <property type="match status" value="2"/>
</dbReference>
<dbReference type="InterPro" id="IPR011706">
    <property type="entry name" value="Cu-oxidase_C"/>
</dbReference>
<evidence type="ECO:0000313" key="3">
    <source>
        <dbReference type="EMBL" id="KEQ52077.1"/>
    </source>
</evidence>
<gene>
    <name evidence="3" type="ORF">BV95_03629</name>
</gene>
<dbReference type="InterPro" id="IPR006311">
    <property type="entry name" value="TAT_signal"/>
</dbReference>
<protein>
    <submittedName>
        <fullName evidence="3">Multicopper oxidase</fullName>
    </submittedName>
</protein>
<dbReference type="PANTHER" id="PTHR48267:SF1">
    <property type="entry name" value="BILIRUBIN OXIDASE"/>
    <property type="match status" value="1"/>
</dbReference>
<dbReference type="PROSITE" id="PS51318">
    <property type="entry name" value="TAT"/>
    <property type="match status" value="1"/>
</dbReference>
<evidence type="ECO:0000313" key="4">
    <source>
        <dbReference type="Proteomes" id="UP000028411"/>
    </source>
</evidence>
<dbReference type="eggNOG" id="COG2132">
    <property type="taxonomic scope" value="Bacteria"/>
</dbReference>
<dbReference type="PATRIC" id="fig|46429.4.peg.3615"/>
<dbReference type="GO" id="GO:0016491">
    <property type="term" value="F:oxidoreductase activity"/>
    <property type="evidence" value="ECO:0007669"/>
    <property type="project" value="InterPro"/>
</dbReference>
<sequence>MIHPHDPAISRRDALILSVLGAAATVGGCVSTGATFASPGLRFRRDLPIPPVLAPSRIDASGAHYEIEQREAKVTILPGLETTAWTYNGIFPGPTIRAKRGIPTIVRCTNKLDTITVVHLHGGRVPSESDGFPTDVILPKNFDGLAASLCGPGTDLSKLQATVGNTRTYIYPNDQRAATLWYHDHCMGGAGRNTYMGLVGFYIIDDDEDGRLPLPRGDHDIPVMIFTRRLSSSGELVYEHDGHMGAGGGMMLVNGAPWPRLAVERRKYRLRFLNADNSEPLELALEGDLPFTQIATDGGLLDAPVTLRTLPLAMAERAEVIVDFAACQEGQSIVLRNLRGNGPLSEVMRFDVFGGPVRDRSEIPRTLSRIERLRPEDAVRTREFVFGAKPYLALRFPPIYWTVNGKRFDAERVDAAPRHGDIEIWKFSRQKTIFPTICHPPHVHLVNFQVLERDGKPPLPHEGGWKDTAALEFDQSVTVIMRFDGYRGRYLLHCHNLEHEDHDMMARFDVV</sequence>
<dbReference type="GO" id="GO:0005507">
    <property type="term" value="F:copper ion binding"/>
    <property type="evidence" value="ECO:0007669"/>
    <property type="project" value="InterPro"/>
</dbReference>
<name>A0A081RA54_SPHCR</name>
<dbReference type="InterPro" id="IPR011707">
    <property type="entry name" value="Cu-oxidase-like_N"/>
</dbReference>
<dbReference type="OrthoDB" id="9757546at2"/>
<feature type="domain" description="Plastocyanin-like" evidence="2">
    <location>
        <begin position="71"/>
        <end position="134"/>
    </location>
</feature>
<proteinExistence type="predicted"/>
<evidence type="ECO:0000259" key="2">
    <source>
        <dbReference type="Pfam" id="PF07732"/>
    </source>
</evidence>
<dbReference type="SUPFAM" id="SSF49503">
    <property type="entry name" value="Cupredoxins"/>
    <property type="match status" value="3"/>
</dbReference>
<organism evidence="3 4">
    <name type="scientific">Sphingobium chlorophenolicum</name>
    <dbReference type="NCBI Taxonomy" id="46429"/>
    <lineage>
        <taxon>Bacteria</taxon>
        <taxon>Pseudomonadati</taxon>
        <taxon>Pseudomonadota</taxon>
        <taxon>Alphaproteobacteria</taxon>
        <taxon>Sphingomonadales</taxon>
        <taxon>Sphingomonadaceae</taxon>
        <taxon>Sphingobium</taxon>
    </lineage>
</organism>
<feature type="domain" description="Plastocyanin-like" evidence="1">
    <location>
        <begin position="400"/>
        <end position="510"/>
    </location>
</feature>